<name>F8GRM7_CUPNN</name>
<dbReference type="KEGG" id="cnc:CNE_2c19360"/>
<evidence type="ECO:0000313" key="1">
    <source>
        <dbReference type="EMBL" id="AEI80892.1"/>
    </source>
</evidence>
<dbReference type="HOGENOM" id="CLU_3215159_0_0_4"/>
<sequence>MKVRAAGAGALRARGDVTANPLSLAALLPPLHECVFRRALTSGK</sequence>
<proteinExistence type="predicted"/>
<dbReference type="Proteomes" id="UP000006798">
    <property type="component" value="Chromosome 2"/>
</dbReference>
<gene>
    <name evidence="1" type="ordered locus">CNE_2c19360</name>
</gene>
<organism evidence="1 2">
    <name type="scientific">Cupriavidus necator (strain ATCC 43291 / DSM 13513 / CCUG 52238 / LMG 8453 / N-1)</name>
    <name type="common">Ralstonia eutropha</name>
    <dbReference type="NCBI Taxonomy" id="1042878"/>
    <lineage>
        <taxon>Bacteria</taxon>
        <taxon>Pseudomonadati</taxon>
        <taxon>Pseudomonadota</taxon>
        <taxon>Betaproteobacteria</taxon>
        <taxon>Burkholderiales</taxon>
        <taxon>Burkholderiaceae</taxon>
        <taxon>Cupriavidus</taxon>
    </lineage>
</organism>
<protein>
    <submittedName>
        <fullName evidence="1">Uncharacterized protein</fullName>
    </submittedName>
</protein>
<dbReference type="EMBL" id="CP002878">
    <property type="protein sequence ID" value="AEI80892.1"/>
    <property type="molecule type" value="Genomic_DNA"/>
</dbReference>
<dbReference type="AlphaFoldDB" id="F8GRM7"/>
<evidence type="ECO:0000313" key="2">
    <source>
        <dbReference type="Proteomes" id="UP000006798"/>
    </source>
</evidence>
<reference evidence="1 2" key="1">
    <citation type="journal article" date="2011" name="J. Bacteriol.">
        <title>Complete genome sequence of the type strain Cupriavidus necator N-1.</title>
        <authorList>
            <person name="Poehlein A."/>
            <person name="Kusian B."/>
            <person name="Friedrich B."/>
            <person name="Daniel R."/>
            <person name="Bowien B."/>
        </authorList>
    </citation>
    <scope>NUCLEOTIDE SEQUENCE [LARGE SCALE GENOMIC DNA]</scope>
    <source>
        <strain evidence="2">ATCC 43291 / DSM 13513 / CCUG 52238 / LMG 8453 / N-1</strain>
    </source>
</reference>
<accession>F8GRM7</accession>